<dbReference type="STRING" id="1454373.ACMU_08415"/>
<dbReference type="Pfam" id="PF11164">
    <property type="entry name" value="DUF2948"/>
    <property type="match status" value="1"/>
</dbReference>
<keyword evidence="2" id="KW-1185">Reference proteome</keyword>
<reference evidence="1 2" key="1">
    <citation type="submission" date="2014-03" db="EMBL/GenBank/DDBJ databases">
        <title>Draft Genome Sequence of Actibacterium mucosum KCTC 23349, a Marine Alphaproteobacterium with Complex Ionic Requirements Isolated from Mediterranean Seawater at Malvarrosa Beach, Valencia, Spain.</title>
        <authorList>
            <person name="Arahal D.R."/>
            <person name="Shao Z."/>
            <person name="Lai Q."/>
            <person name="Pujalte M.J."/>
        </authorList>
    </citation>
    <scope>NUCLEOTIDE SEQUENCE [LARGE SCALE GENOMIC DNA]</scope>
    <source>
        <strain evidence="1 2">KCTC 23349</strain>
    </source>
</reference>
<evidence type="ECO:0000313" key="1">
    <source>
        <dbReference type="EMBL" id="KAJ55791.1"/>
    </source>
</evidence>
<name>A0A037ZLT3_9RHOB</name>
<gene>
    <name evidence="1" type="ORF">ACMU_08415</name>
</gene>
<dbReference type="Proteomes" id="UP000026249">
    <property type="component" value="Unassembled WGS sequence"/>
</dbReference>
<proteinExistence type="predicted"/>
<sequence>MVEDARFEDGGEAPLALRAVAADDLEVISTLCQDAVFPISEMTYQRDTRQFALLLNRFRWEDQNAAERRNRPYERVQSLLVFHDVLTAQTAGLDLSEKEMVLSLLSINFDEQNDCGGRVELVLSGDGGVALQVDCLEVTLKDVTRPYLAPSRKLPNHPG</sequence>
<comment type="caution">
    <text evidence="1">The sequence shown here is derived from an EMBL/GenBank/DDBJ whole genome shotgun (WGS) entry which is preliminary data.</text>
</comment>
<dbReference type="OrthoDB" id="9806367at2"/>
<dbReference type="AlphaFoldDB" id="A0A037ZLT3"/>
<organism evidence="1 2">
    <name type="scientific">Actibacterium mucosum KCTC 23349</name>
    <dbReference type="NCBI Taxonomy" id="1454373"/>
    <lineage>
        <taxon>Bacteria</taxon>
        <taxon>Pseudomonadati</taxon>
        <taxon>Pseudomonadota</taxon>
        <taxon>Alphaproteobacteria</taxon>
        <taxon>Rhodobacterales</taxon>
        <taxon>Roseobacteraceae</taxon>
        <taxon>Actibacterium</taxon>
    </lineage>
</organism>
<protein>
    <recommendedName>
        <fullName evidence="3">DUF2948 family protein</fullName>
    </recommendedName>
</protein>
<evidence type="ECO:0008006" key="3">
    <source>
        <dbReference type="Google" id="ProtNLM"/>
    </source>
</evidence>
<accession>A0A037ZLT3</accession>
<dbReference type="EMBL" id="JFKE01000003">
    <property type="protein sequence ID" value="KAJ55791.1"/>
    <property type="molecule type" value="Genomic_DNA"/>
</dbReference>
<evidence type="ECO:0000313" key="2">
    <source>
        <dbReference type="Proteomes" id="UP000026249"/>
    </source>
</evidence>
<dbReference type="InterPro" id="IPR021335">
    <property type="entry name" value="DUF2948"/>
</dbReference>
<dbReference type="RefSeq" id="WP_035257739.1">
    <property type="nucleotide sequence ID" value="NZ_JFKE01000003.1"/>
</dbReference>